<keyword evidence="2" id="KW-1185">Reference proteome</keyword>
<accession>A0ABU6RRE4</accession>
<organism evidence="1 2">
    <name type="scientific">Stylosanthes scabra</name>
    <dbReference type="NCBI Taxonomy" id="79078"/>
    <lineage>
        <taxon>Eukaryota</taxon>
        <taxon>Viridiplantae</taxon>
        <taxon>Streptophyta</taxon>
        <taxon>Embryophyta</taxon>
        <taxon>Tracheophyta</taxon>
        <taxon>Spermatophyta</taxon>
        <taxon>Magnoliopsida</taxon>
        <taxon>eudicotyledons</taxon>
        <taxon>Gunneridae</taxon>
        <taxon>Pentapetalae</taxon>
        <taxon>rosids</taxon>
        <taxon>fabids</taxon>
        <taxon>Fabales</taxon>
        <taxon>Fabaceae</taxon>
        <taxon>Papilionoideae</taxon>
        <taxon>50 kb inversion clade</taxon>
        <taxon>dalbergioids sensu lato</taxon>
        <taxon>Dalbergieae</taxon>
        <taxon>Pterocarpus clade</taxon>
        <taxon>Stylosanthes</taxon>
    </lineage>
</organism>
<gene>
    <name evidence="1" type="ORF">PIB30_077736</name>
</gene>
<evidence type="ECO:0000313" key="1">
    <source>
        <dbReference type="EMBL" id="MED6126376.1"/>
    </source>
</evidence>
<sequence length="77" mass="8716">MVNSAATGLITGALYKTRSNVKLMTIKERLLGGNPIIVSERRRKKHIHHKAVEEEEHIHSFCIHPTYNVPFGVIRGN</sequence>
<dbReference type="EMBL" id="JASCZI010031262">
    <property type="protein sequence ID" value="MED6126376.1"/>
    <property type="molecule type" value="Genomic_DNA"/>
</dbReference>
<dbReference type="Proteomes" id="UP001341840">
    <property type="component" value="Unassembled WGS sequence"/>
</dbReference>
<name>A0ABU6RRE4_9FABA</name>
<reference evidence="1 2" key="1">
    <citation type="journal article" date="2023" name="Plants (Basel)">
        <title>Bridging the Gap: Combining Genomics and Transcriptomics Approaches to Understand Stylosanthes scabra, an Orphan Legume from the Brazilian Caatinga.</title>
        <authorList>
            <person name="Ferreira-Neto J.R.C."/>
            <person name="da Silva M.D."/>
            <person name="Binneck E."/>
            <person name="de Melo N.F."/>
            <person name="da Silva R.H."/>
            <person name="de Melo A.L.T.M."/>
            <person name="Pandolfi V."/>
            <person name="Bustamante F.O."/>
            <person name="Brasileiro-Vidal A.C."/>
            <person name="Benko-Iseppon A.M."/>
        </authorList>
    </citation>
    <scope>NUCLEOTIDE SEQUENCE [LARGE SCALE GENOMIC DNA]</scope>
    <source>
        <tissue evidence="1">Leaves</tissue>
    </source>
</reference>
<protein>
    <submittedName>
        <fullName evidence="1">Uncharacterized protein</fullName>
    </submittedName>
</protein>
<proteinExistence type="predicted"/>
<comment type="caution">
    <text evidence="1">The sequence shown here is derived from an EMBL/GenBank/DDBJ whole genome shotgun (WGS) entry which is preliminary data.</text>
</comment>
<evidence type="ECO:0000313" key="2">
    <source>
        <dbReference type="Proteomes" id="UP001341840"/>
    </source>
</evidence>